<evidence type="ECO:0000313" key="1">
    <source>
        <dbReference type="EMBL" id="CCA44376.1"/>
    </source>
</evidence>
<dbReference type="AlphaFoldDB" id="I4E4W0"/>
<organism evidence="1">
    <name type="scientific">Neisseria meningitidis alpha522</name>
    <dbReference type="NCBI Taxonomy" id="996307"/>
    <lineage>
        <taxon>Bacteria</taxon>
        <taxon>Pseudomonadati</taxon>
        <taxon>Pseudomonadota</taxon>
        <taxon>Betaproteobacteria</taxon>
        <taxon>Neisseriales</taxon>
        <taxon>Neisseriaceae</taxon>
        <taxon>Neisseria</taxon>
    </lineage>
</organism>
<name>I4E4W0_NEIME</name>
<proteinExistence type="predicted"/>
<reference evidence="1" key="1">
    <citation type="submission" date="2011-03" db="EMBL/GenBank/DDBJ databases">
        <title>Draft genome of Neisseria meningitidis strain alpha522.</title>
        <authorList>
            <person name="Schoen C."/>
            <person name="Blom J."/>
        </authorList>
    </citation>
    <scope>NUCLEOTIDE SEQUENCE</scope>
    <source>
        <strain evidence="1">Alpha522</strain>
    </source>
</reference>
<protein>
    <submittedName>
        <fullName evidence="1">Uncharacterized protein</fullName>
    </submittedName>
</protein>
<dbReference type="EMBL" id="FR845708">
    <property type="protein sequence ID" value="CCA44376.1"/>
    <property type="molecule type" value="Genomic_DNA"/>
</dbReference>
<gene>
    <name evidence="1" type="ORF">NMALPHA522_0835</name>
</gene>
<accession>I4E4W0</accession>
<sequence>MPQYLKSEIYASQTIQAFACGFTRVAQLYAGKLSFHRFR</sequence>